<keyword evidence="5 6" id="KW-0732">Signal</keyword>
<evidence type="ECO:0000256" key="3">
    <source>
        <dbReference type="ARBA" id="ARBA00022471"/>
    </source>
</evidence>
<accession>V4L838</accession>
<evidence type="ECO:0000256" key="2">
    <source>
        <dbReference type="ARBA" id="ARBA00005581"/>
    </source>
</evidence>
<keyword evidence="3" id="KW-0713">Self-incompatibility</keyword>
<evidence type="ECO:0000256" key="4">
    <source>
        <dbReference type="ARBA" id="ARBA00022525"/>
    </source>
</evidence>
<dbReference type="InterPro" id="IPR010264">
    <property type="entry name" value="Self-incomp_S1"/>
</dbReference>
<comment type="similarity">
    <text evidence="2">Belongs to the plant self-incompatibility (S1) protein family.</text>
</comment>
<dbReference type="Proteomes" id="UP000030689">
    <property type="component" value="Unassembled WGS sequence"/>
</dbReference>
<dbReference type="AlphaFoldDB" id="V4L838"/>
<evidence type="ECO:0000256" key="1">
    <source>
        <dbReference type="ARBA" id="ARBA00004613"/>
    </source>
</evidence>
<dbReference type="GO" id="GO:0060320">
    <property type="term" value="P:rejection of self pollen"/>
    <property type="evidence" value="ECO:0007669"/>
    <property type="project" value="UniProtKB-KW"/>
</dbReference>
<evidence type="ECO:0000256" key="6">
    <source>
        <dbReference type="SAM" id="SignalP"/>
    </source>
</evidence>
<evidence type="ECO:0000256" key="5">
    <source>
        <dbReference type="ARBA" id="ARBA00022729"/>
    </source>
</evidence>
<feature type="signal peptide" evidence="6">
    <location>
        <begin position="1"/>
        <end position="20"/>
    </location>
</feature>
<dbReference type="Pfam" id="PF05938">
    <property type="entry name" value="Self-incomp_S1"/>
    <property type="match status" value="1"/>
</dbReference>
<sequence length="142" mass="16942">MDHPIVFLLIFFLFVGLDEAHEKNRIIVNNQLSSGPSGIPLYYLCRSTYSEYTGTQKLTDFNSNWTVDFDESLFHNRLVWLCDLSFRTDKEYYFKELQVYRAASGIRWGQLRQWTCRIDEIYFTRDYNEPVGRVLDWKSANL</sequence>
<reference evidence="7 8" key="1">
    <citation type="journal article" date="2013" name="Front. Plant Sci.">
        <title>The Reference Genome of the Halophytic Plant Eutrema salsugineum.</title>
        <authorList>
            <person name="Yang R."/>
            <person name="Jarvis D.E."/>
            <person name="Chen H."/>
            <person name="Beilstein M.A."/>
            <person name="Grimwood J."/>
            <person name="Jenkins J."/>
            <person name="Shu S."/>
            <person name="Prochnik S."/>
            <person name="Xin M."/>
            <person name="Ma C."/>
            <person name="Schmutz J."/>
            <person name="Wing R.A."/>
            <person name="Mitchell-Olds T."/>
            <person name="Schumaker K.S."/>
            <person name="Wang X."/>
        </authorList>
    </citation>
    <scope>NUCLEOTIDE SEQUENCE [LARGE SCALE GENOMIC DNA]</scope>
</reference>
<dbReference type="EMBL" id="KI517426">
    <property type="protein sequence ID" value="ESQ46530.1"/>
    <property type="molecule type" value="Genomic_DNA"/>
</dbReference>
<evidence type="ECO:0000313" key="7">
    <source>
        <dbReference type="EMBL" id="ESQ46530.1"/>
    </source>
</evidence>
<protein>
    <submittedName>
        <fullName evidence="7">Uncharacterized protein</fullName>
    </submittedName>
</protein>
<dbReference type="OMA" id="DWKSANL"/>
<dbReference type="GO" id="GO:0005576">
    <property type="term" value="C:extracellular region"/>
    <property type="evidence" value="ECO:0007669"/>
    <property type="project" value="UniProtKB-SubCell"/>
</dbReference>
<feature type="chain" id="PRO_5036475967" evidence="6">
    <location>
        <begin position="21"/>
        <end position="142"/>
    </location>
</feature>
<organism evidence="7 8">
    <name type="scientific">Eutrema salsugineum</name>
    <name type="common">Saltwater cress</name>
    <name type="synonym">Sisymbrium salsugineum</name>
    <dbReference type="NCBI Taxonomy" id="72664"/>
    <lineage>
        <taxon>Eukaryota</taxon>
        <taxon>Viridiplantae</taxon>
        <taxon>Streptophyta</taxon>
        <taxon>Embryophyta</taxon>
        <taxon>Tracheophyta</taxon>
        <taxon>Spermatophyta</taxon>
        <taxon>Magnoliopsida</taxon>
        <taxon>eudicotyledons</taxon>
        <taxon>Gunneridae</taxon>
        <taxon>Pentapetalae</taxon>
        <taxon>rosids</taxon>
        <taxon>malvids</taxon>
        <taxon>Brassicales</taxon>
        <taxon>Brassicaceae</taxon>
        <taxon>Eutremeae</taxon>
        <taxon>Eutrema</taxon>
    </lineage>
</organism>
<name>V4L838_EUTSA</name>
<keyword evidence="4" id="KW-0964">Secreted</keyword>
<gene>
    <name evidence="7" type="ORF">EUTSA_v10000458mg</name>
</gene>
<evidence type="ECO:0000313" key="8">
    <source>
        <dbReference type="Proteomes" id="UP000030689"/>
    </source>
</evidence>
<dbReference type="Gramene" id="ESQ46530">
    <property type="protein sequence ID" value="ESQ46530"/>
    <property type="gene ID" value="EUTSA_v10000458mg"/>
</dbReference>
<keyword evidence="8" id="KW-1185">Reference proteome</keyword>
<dbReference type="KEGG" id="eus:EUTSA_v10000458mg"/>
<proteinExistence type="inferred from homology"/>
<comment type="subcellular location">
    <subcellularLocation>
        <location evidence="1">Secreted</location>
    </subcellularLocation>
</comment>